<proteinExistence type="inferred from homology"/>
<feature type="binding site" evidence="10">
    <location>
        <position position="69"/>
    </location>
    <ligand>
        <name>Na(+)</name>
        <dbReference type="ChEBI" id="CHEBI:29101"/>
        <note>structural</note>
    </ligand>
</feature>
<dbReference type="GO" id="GO:0140114">
    <property type="term" value="P:cellular detoxification of fluoride"/>
    <property type="evidence" value="ECO:0007669"/>
    <property type="project" value="UniProtKB-UniRule"/>
</dbReference>
<evidence type="ECO:0000256" key="5">
    <source>
        <dbReference type="ARBA" id="ARBA00023136"/>
    </source>
</evidence>
<dbReference type="PANTHER" id="PTHR28259">
    <property type="entry name" value="FLUORIDE EXPORT PROTEIN 1-RELATED"/>
    <property type="match status" value="1"/>
</dbReference>
<evidence type="ECO:0000256" key="8">
    <source>
        <dbReference type="ARBA" id="ARBA00035585"/>
    </source>
</evidence>
<dbReference type="GO" id="GO:0046872">
    <property type="term" value="F:metal ion binding"/>
    <property type="evidence" value="ECO:0007669"/>
    <property type="project" value="UniProtKB-KW"/>
</dbReference>
<evidence type="ECO:0000256" key="1">
    <source>
        <dbReference type="ARBA" id="ARBA00004651"/>
    </source>
</evidence>
<keyword evidence="10" id="KW-0915">Sodium</keyword>
<evidence type="ECO:0000256" key="10">
    <source>
        <dbReference type="HAMAP-Rule" id="MF_00454"/>
    </source>
</evidence>
<evidence type="ECO:0000256" key="6">
    <source>
        <dbReference type="ARBA" id="ARBA00023303"/>
    </source>
</evidence>
<dbReference type="Pfam" id="PF02537">
    <property type="entry name" value="CRCB"/>
    <property type="match status" value="1"/>
</dbReference>
<comment type="function">
    <text evidence="9 10">Fluoride-specific ion channel. Important for reducing fluoride concentration in the cell, thus reducing its toxicity.</text>
</comment>
<comment type="catalytic activity">
    <reaction evidence="8">
        <text>fluoride(in) = fluoride(out)</text>
        <dbReference type="Rhea" id="RHEA:76159"/>
        <dbReference type="ChEBI" id="CHEBI:17051"/>
    </reaction>
    <physiologicalReaction direction="left-to-right" evidence="8">
        <dbReference type="Rhea" id="RHEA:76160"/>
    </physiologicalReaction>
</comment>
<dbReference type="EMBL" id="FTPL01000002">
    <property type="protein sequence ID" value="SIT85652.1"/>
    <property type="molecule type" value="Genomic_DNA"/>
</dbReference>
<gene>
    <name evidence="10" type="primary">fluC</name>
    <name evidence="10" type="synonym">crcB</name>
    <name evidence="11" type="ORF">SAMN05428946_1855</name>
</gene>
<comment type="subcellular location">
    <subcellularLocation>
        <location evidence="1 10">Cell membrane</location>
        <topology evidence="1 10">Multi-pass membrane protein</topology>
    </subcellularLocation>
</comment>
<keyword evidence="12" id="KW-1185">Reference proteome</keyword>
<name>A0A1U7PR57_9BACI</name>
<protein>
    <recommendedName>
        <fullName evidence="10">Fluoride-specific ion channel FluC</fullName>
    </recommendedName>
</protein>
<dbReference type="InterPro" id="IPR003691">
    <property type="entry name" value="FluC"/>
</dbReference>
<keyword evidence="10" id="KW-0813">Transport</keyword>
<keyword evidence="10" id="KW-0406">Ion transport</keyword>
<evidence type="ECO:0000313" key="11">
    <source>
        <dbReference type="EMBL" id="SIT85652.1"/>
    </source>
</evidence>
<keyword evidence="3 10" id="KW-0812">Transmembrane</keyword>
<dbReference type="Proteomes" id="UP000187550">
    <property type="component" value="Unassembled WGS sequence"/>
</dbReference>
<keyword evidence="6 10" id="KW-0407">Ion channel</keyword>
<dbReference type="OrthoDB" id="9799631at2"/>
<evidence type="ECO:0000256" key="3">
    <source>
        <dbReference type="ARBA" id="ARBA00022692"/>
    </source>
</evidence>
<keyword evidence="10" id="KW-0479">Metal-binding</keyword>
<keyword evidence="5 10" id="KW-0472">Membrane</keyword>
<sequence length="121" mass="12138">MKEWAAVGAGGAAGAVARYLIGRWLQEPGGFPFGTLAVNLTGAFVLSALIAAAPFRGAWKAGIQTGFLGSFTTFSALGTELAGMIPEGRWGEAAIYAAVSLAGGLIAGTAGFRFGERGVAA</sequence>
<dbReference type="GO" id="GO:0062054">
    <property type="term" value="F:fluoride channel activity"/>
    <property type="evidence" value="ECO:0007669"/>
    <property type="project" value="UniProtKB-UniRule"/>
</dbReference>
<comment type="caution">
    <text evidence="10">Lacks conserved residue(s) required for the propagation of feature annotation.</text>
</comment>
<feature type="transmembrane region" description="Helical" evidence="10">
    <location>
        <begin position="33"/>
        <end position="55"/>
    </location>
</feature>
<accession>A0A1U7PR57</accession>
<feature type="transmembrane region" description="Helical" evidence="10">
    <location>
        <begin position="93"/>
        <end position="115"/>
    </location>
</feature>
<keyword evidence="4 10" id="KW-1133">Transmembrane helix</keyword>
<dbReference type="GO" id="GO:0005886">
    <property type="term" value="C:plasma membrane"/>
    <property type="evidence" value="ECO:0007669"/>
    <property type="project" value="UniProtKB-SubCell"/>
</dbReference>
<evidence type="ECO:0000256" key="2">
    <source>
        <dbReference type="ARBA" id="ARBA00022475"/>
    </source>
</evidence>
<reference evidence="12" key="1">
    <citation type="submission" date="2017-01" db="EMBL/GenBank/DDBJ databases">
        <authorList>
            <person name="Varghese N."/>
            <person name="Submissions S."/>
        </authorList>
    </citation>
    <scope>NUCLEOTIDE SEQUENCE [LARGE SCALE GENOMIC DNA]</scope>
    <source>
        <strain evidence="12">MNA4</strain>
    </source>
</reference>
<dbReference type="HAMAP" id="MF_00454">
    <property type="entry name" value="FluC"/>
    <property type="match status" value="1"/>
</dbReference>
<comment type="similarity">
    <text evidence="7 10">Belongs to the fluoride channel Fluc/FEX (TC 1.A.43) family.</text>
</comment>
<dbReference type="STRING" id="550447.SAMN05428946_1855"/>
<dbReference type="AlphaFoldDB" id="A0A1U7PR57"/>
<dbReference type="PANTHER" id="PTHR28259:SF1">
    <property type="entry name" value="FLUORIDE EXPORT PROTEIN 1-RELATED"/>
    <property type="match status" value="1"/>
</dbReference>
<dbReference type="RefSeq" id="WP_076758286.1">
    <property type="nucleotide sequence ID" value="NZ_FTPL01000002.1"/>
</dbReference>
<feature type="binding site" evidence="10">
    <location>
        <position position="72"/>
    </location>
    <ligand>
        <name>Na(+)</name>
        <dbReference type="ChEBI" id="CHEBI:29101"/>
        <note>structural</note>
    </ligand>
</feature>
<comment type="activity regulation">
    <text evidence="10">Na(+) is not transported, but it plays an essential structural role and its presence is essential for fluoride channel function.</text>
</comment>
<evidence type="ECO:0000256" key="4">
    <source>
        <dbReference type="ARBA" id="ARBA00022989"/>
    </source>
</evidence>
<evidence type="ECO:0000256" key="7">
    <source>
        <dbReference type="ARBA" id="ARBA00035120"/>
    </source>
</evidence>
<evidence type="ECO:0000256" key="9">
    <source>
        <dbReference type="ARBA" id="ARBA00049940"/>
    </source>
</evidence>
<keyword evidence="2 10" id="KW-1003">Cell membrane</keyword>
<evidence type="ECO:0000313" key="12">
    <source>
        <dbReference type="Proteomes" id="UP000187550"/>
    </source>
</evidence>
<organism evidence="11 12">
    <name type="scientific">Edaphobacillus lindanitolerans</name>
    <dbReference type="NCBI Taxonomy" id="550447"/>
    <lineage>
        <taxon>Bacteria</taxon>
        <taxon>Bacillati</taxon>
        <taxon>Bacillota</taxon>
        <taxon>Bacilli</taxon>
        <taxon>Bacillales</taxon>
        <taxon>Bacillaceae</taxon>
        <taxon>Edaphobacillus</taxon>
    </lineage>
</organism>